<name>A0A7D6VUA1_9CLOT</name>
<dbReference type="KEGG" id="cint:HZF06_10805"/>
<proteinExistence type="predicted"/>
<protein>
    <submittedName>
        <fullName evidence="2">Uncharacterized protein</fullName>
    </submittedName>
</protein>
<accession>A0A7D6VUA1</accession>
<evidence type="ECO:0000313" key="3">
    <source>
        <dbReference type="Proteomes" id="UP000512286"/>
    </source>
</evidence>
<dbReference type="AlphaFoldDB" id="A0A7D6VUA1"/>
<dbReference type="EMBL" id="CP059378">
    <property type="protein sequence ID" value="QLY82048.1"/>
    <property type="molecule type" value="Genomic_DNA"/>
</dbReference>
<organism evidence="2 3">
    <name type="scientific">Clostridium intestinale</name>
    <dbReference type="NCBI Taxonomy" id="36845"/>
    <lineage>
        <taxon>Bacteria</taxon>
        <taxon>Bacillati</taxon>
        <taxon>Bacillota</taxon>
        <taxon>Clostridia</taxon>
        <taxon>Eubacteriales</taxon>
        <taxon>Clostridiaceae</taxon>
        <taxon>Clostridium</taxon>
    </lineage>
</organism>
<dbReference type="Proteomes" id="UP000512286">
    <property type="component" value="Chromosome"/>
</dbReference>
<reference evidence="2 3" key="1">
    <citation type="submission" date="2020-07" db="EMBL/GenBank/DDBJ databases">
        <title>Electron transfer.</title>
        <authorList>
            <person name="Huang L."/>
            <person name="Liu X."/>
            <person name="Zhou S."/>
        </authorList>
    </citation>
    <scope>NUCLEOTIDE SEQUENCE [LARGE SCALE GENOMIC DNA]</scope>
    <source>
        <strain evidence="2 3">Lx1</strain>
    </source>
</reference>
<sequence length="128" mass="14807">MDKINVFNDSEFVDDDNCIYNSNKICDNCGKCLEADGVDIRAIKIEEIAKASEETSIQASESLEEEIDDQEDSVEVFDESSFFEEEEYEDAWDHIEYIDDVQNILDDDVALEENSEEIYPGLIRIKRF</sequence>
<evidence type="ECO:0000256" key="1">
    <source>
        <dbReference type="SAM" id="MobiDB-lite"/>
    </source>
</evidence>
<evidence type="ECO:0000313" key="2">
    <source>
        <dbReference type="EMBL" id="QLY82048.1"/>
    </source>
</evidence>
<dbReference type="RefSeq" id="WP_181603501.1">
    <property type="nucleotide sequence ID" value="NZ_CP059378.1"/>
</dbReference>
<feature type="compositionally biased region" description="Acidic residues" evidence="1">
    <location>
        <begin position="62"/>
        <end position="75"/>
    </location>
</feature>
<feature type="region of interest" description="Disordered" evidence="1">
    <location>
        <begin position="54"/>
        <end position="75"/>
    </location>
</feature>
<gene>
    <name evidence="2" type="ORF">HZF06_10805</name>
</gene>